<evidence type="ECO:0000313" key="3">
    <source>
        <dbReference type="Proteomes" id="UP000070960"/>
    </source>
</evidence>
<dbReference type="RefSeq" id="WP_044763746.1">
    <property type="nucleotide sequence ID" value="NZ_CECW01000008.1"/>
</dbReference>
<sequence>MIDTKIINQLTSSLSEYNPSLNSQMAAVNQSLLAIGYILLSIFFMLEMLGFYQNLRLSGGGITIRTWLEVGLKYLFAFLLVTYSSQIFDAILWLTNAAIHMISGNKDISYEFVEPTKGNFFFKNIIKFIGVGTEYVTKLTVSILVMLRFIEMYLLKAIAPVIIAFFMSDSFRQIAKNIFMTFAAVALQGVVIIILCAIYPAIVSDDLMKVSMSGAGQNWLTSFASIAKGIIFIIILVSSLRRAKSLLNVMG</sequence>
<dbReference type="Proteomes" id="UP000070960">
    <property type="component" value="Unassembled WGS sequence"/>
</dbReference>
<feature type="transmembrane region" description="Helical" evidence="1">
    <location>
        <begin position="178"/>
        <end position="202"/>
    </location>
</feature>
<dbReference type="AlphaFoldDB" id="A0A116MX31"/>
<keyword evidence="1" id="KW-0472">Membrane</keyword>
<dbReference type="EMBL" id="FIIE01000008">
    <property type="protein sequence ID" value="CYV71151.1"/>
    <property type="molecule type" value="Genomic_DNA"/>
</dbReference>
<keyword evidence="1" id="KW-1133">Transmembrane helix</keyword>
<feature type="transmembrane region" description="Helical" evidence="1">
    <location>
        <begin position="143"/>
        <end position="166"/>
    </location>
</feature>
<reference evidence="2 3" key="1">
    <citation type="submission" date="2016-02" db="EMBL/GenBank/DDBJ databases">
        <authorList>
            <consortium name="Pathogen Informatics"/>
        </authorList>
    </citation>
    <scope>NUCLEOTIDE SEQUENCE [LARGE SCALE GENOMIC DNA]</scope>
    <source>
        <strain evidence="2 3">LSS80</strain>
    </source>
</reference>
<keyword evidence="1" id="KW-0812">Transmembrane</keyword>
<organism evidence="2 3">
    <name type="scientific">Streptococcus suis</name>
    <dbReference type="NCBI Taxonomy" id="1307"/>
    <lineage>
        <taxon>Bacteria</taxon>
        <taxon>Bacillati</taxon>
        <taxon>Bacillota</taxon>
        <taxon>Bacilli</taxon>
        <taxon>Lactobacillales</taxon>
        <taxon>Streptococcaceae</taxon>
        <taxon>Streptococcus</taxon>
    </lineage>
</organism>
<feature type="transmembrane region" description="Helical" evidence="1">
    <location>
        <begin position="222"/>
        <end position="240"/>
    </location>
</feature>
<name>A0A116MX31_STRSU</name>
<evidence type="ECO:0000256" key="1">
    <source>
        <dbReference type="SAM" id="Phobius"/>
    </source>
</evidence>
<accession>A0A116MX31</accession>
<feature type="transmembrane region" description="Helical" evidence="1">
    <location>
        <begin position="32"/>
        <end position="52"/>
    </location>
</feature>
<evidence type="ECO:0000313" key="2">
    <source>
        <dbReference type="EMBL" id="CYV71151.1"/>
    </source>
</evidence>
<gene>
    <name evidence="2" type="ORF">ERS132442_01110</name>
</gene>
<feature type="transmembrane region" description="Helical" evidence="1">
    <location>
        <begin position="72"/>
        <end position="94"/>
    </location>
</feature>
<proteinExistence type="predicted"/>
<protein>
    <submittedName>
        <fullName evidence="2">Membrane protein</fullName>
    </submittedName>
</protein>